<comment type="caution">
    <text evidence="1">The sequence shown here is derived from an EMBL/GenBank/DDBJ whole genome shotgun (WGS) entry which is preliminary data.</text>
</comment>
<proteinExistence type="predicted"/>
<protein>
    <submittedName>
        <fullName evidence="1">Uncharacterized protein</fullName>
    </submittedName>
</protein>
<accession>A0A101NJ32</accession>
<dbReference type="OrthoDB" id="4236437at2"/>
<evidence type="ECO:0000313" key="2">
    <source>
        <dbReference type="Proteomes" id="UP000054241"/>
    </source>
</evidence>
<organism evidence="1 2">
    <name type="scientific">Streptomyces cellostaticus</name>
    <dbReference type="NCBI Taxonomy" id="67285"/>
    <lineage>
        <taxon>Bacteria</taxon>
        <taxon>Bacillati</taxon>
        <taxon>Actinomycetota</taxon>
        <taxon>Actinomycetes</taxon>
        <taxon>Kitasatosporales</taxon>
        <taxon>Streptomycetaceae</taxon>
        <taxon>Streptomyces</taxon>
    </lineage>
</organism>
<reference evidence="1 2" key="1">
    <citation type="submission" date="2015-10" db="EMBL/GenBank/DDBJ databases">
        <title>Draft genome sequence of Streptomyces cellostaticus DSM 40189, type strain for the species Streptomyces cellostaticus.</title>
        <authorList>
            <person name="Ruckert C."/>
            <person name="Winkler A."/>
            <person name="Kalinowski J."/>
            <person name="Kampfer P."/>
            <person name="Glaeser S."/>
        </authorList>
    </citation>
    <scope>NUCLEOTIDE SEQUENCE [LARGE SCALE GENOMIC DNA]</scope>
    <source>
        <strain evidence="1 2">DSM 40189</strain>
    </source>
</reference>
<evidence type="ECO:0000313" key="1">
    <source>
        <dbReference type="EMBL" id="KUM93826.1"/>
    </source>
</evidence>
<gene>
    <name evidence="1" type="ORF">AQI88_25155</name>
</gene>
<keyword evidence="2" id="KW-1185">Reference proteome</keyword>
<dbReference type="Proteomes" id="UP000054241">
    <property type="component" value="Unassembled WGS sequence"/>
</dbReference>
<sequence>MIYAGAAHAHADEFPGDCRSSLGEKVCIRKEVIHADKRGRHVSKETQDCSTVGRSRVVFPEDSLLGGGFRNVGPVLDCSNNAQLPKGVKVPHPKVPHPKF</sequence>
<dbReference type="EMBL" id="LMWL01000044">
    <property type="protein sequence ID" value="KUM93826.1"/>
    <property type="molecule type" value="Genomic_DNA"/>
</dbReference>
<dbReference type="AlphaFoldDB" id="A0A101NJ32"/>
<name>A0A101NJ32_9ACTN</name>